<dbReference type="InterPro" id="IPR000535">
    <property type="entry name" value="MSP_dom"/>
</dbReference>
<keyword evidence="4" id="KW-1133">Transmembrane helix</keyword>
<evidence type="ECO:0000313" key="9">
    <source>
        <dbReference type="Proteomes" id="UP000602510"/>
    </source>
</evidence>
<evidence type="ECO:0000259" key="7">
    <source>
        <dbReference type="PROSITE" id="PS50202"/>
    </source>
</evidence>
<feature type="compositionally biased region" description="Low complexity" evidence="6">
    <location>
        <begin position="172"/>
        <end position="185"/>
    </location>
</feature>
<evidence type="ECO:0000313" key="8">
    <source>
        <dbReference type="EMBL" id="KAF4036553.1"/>
    </source>
</evidence>
<evidence type="ECO:0000256" key="3">
    <source>
        <dbReference type="ARBA" id="ARBA00022692"/>
    </source>
</evidence>
<dbReference type="GO" id="GO:0090158">
    <property type="term" value="P:endoplasmic reticulum membrane organization"/>
    <property type="evidence" value="ECO:0007669"/>
    <property type="project" value="TreeGrafter"/>
</dbReference>
<dbReference type="InterPro" id="IPR013783">
    <property type="entry name" value="Ig-like_fold"/>
</dbReference>
<dbReference type="InterPro" id="IPR008962">
    <property type="entry name" value="PapD-like_sf"/>
</dbReference>
<feature type="compositionally biased region" description="Basic and acidic residues" evidence="6">
    <location>
        <begin position="489"/>
        <end position="498"/>
    </location>
</feature>
<keyword evidence="3" id="KW-0812">Transmembrane</keyword>
<dbReference type="EMBL" id="WSZM01000264">
    <property type="protein sequence ID" value="KAF4036553.1"/>
    <property type="molecule type" value="Genomic_DNA"/>
</dbReference>
<evidence type="ECO:0000256" key="1">
    <source>
        <dbReference type="ARBA" id="ARBA00004211"/>
    </source>
</evidence>
<dbReference type="AlphaFoldDB" id="A0A833SRD0"/>
<reference evidence="8" key="1">
    <citation type="submission" date="2020-04" db="EMBL/GenBank/DDBJ databases">
        <title>Hybrid Assembly of Korean Phytophthora infestans isolates.</title>
        <authorList>
            <person name="Prokchorchik M."/>
            <person name="Lee Y."/>
            <person name="Seo J."/>
            <person name="Cho J.-H."/>
            <person name="Park Y.-E."/>
            <person name="Jang D.-C."/>
            <person name="Im J.-S."/>
            <person name="Choi J.-G."/>
            <person name="Park H.-J."/>
            <person name="Lee G.-B."/>
            <person name="Lee Y.-G."/>
            <person name="Hong S.-Y."/>
            <person name="Cho K."/>
            <person name="Sohn K.H."/>
        </authorList>
    </citation>
    <scope>NUCLEOTIDE SEQUENCE</scope>
    <source>
        <strain evidence="8">KR_1_A1</strain>
    </source>
</reference>
<feature type="region of interest" description="Disordered" evidence="6">
    <location>
        <begin position="152"/>
        <end position="296"/>
    </location>
</feature>
<sequence>MITASVGVGSSLLLEPARELLFSIPDITSTHRPRSNLTLSNLSPLNDVVFRVRTRNPDAFTVHPTHGLVPPGASVLVTITATARTCERLSAMDPRDLMTRQSSELFLVQSVEREEEVQAMEPLDVNSSTSLGAFWKKVPRDSVTENKMVCRFTGATPGVPPTEITQDRKMFSRSMSNASSSSQEYRSSRSENRSLSMSARENRLSRSGSSSDRSLNLSFSNQFTPPEETREQRNRQDSFNSDASFHTTIEPPMMDRKMSALTNNVAPATERRSEARMSSSSNATLSRPPMTRQRDTNLTSISVSNSSVSDTMLTTLSSDATPSEPTHELGPLLYHIQPSDTLSFNVKPAPRFWSSTSLFIVNSSQSACLTFKVRTTNQSGYVVKPSRGLVSTTSAQEVVVSLCTPRDENSFDPEKRESKDGFMIEVANISRDQYLDLMKLDEHKRTREISSLWSLMPRSDRESTMLSVEFKMDNSDCGSSTLESFESDTFDRSSSEHKNRSKAAQRQSLHSVVQGRKELSTSSSTDESHESVAGGRLNSIYSYSDSEESAFTIAPSAVPTEVGDDDNNKEVVYPSASKASKNSAVIVVSADRMDTVDFSNPKLSFFI</sequence>
<dbReference type="SUPFAM" id="SSF49354">
    <property type="entry name" value="PapD-like"/>
    <property type="match status" value="2"/>
</dbReference>
<keyword evidence="5" id="KW-0472">Membrane</keyword>
<feature type="region of interest" description="Disordered" evidence="6">
    <location>
        <begin position="475"/>
        <end position="533"/>
    </location>
</feature>
<accession>A0A833SRD0</accession>
<dbReference type="InterPro" id="IPR016763">
    <property type="entry name" value="VAP"/>
</dbReference>
<dbReference type="PROSITE" id="PS50202">
    <property type="entry name" value="MSP"/>
    <property type="match status" value="2"/>
</dbReference>
<dbReference type="GO" id="GO:0005886">
    <property type="term" value="C:plasma membrane"/>
    <property type="evidence" value="ECO:0007669"/>
    <property type="project" value="TreeGrafter"/>
</dbReference>
<name>A0A833SRD0_PHYIN</name>
<dbReference type="GO" id="GO:0061817">
    <property type="term" value="P:endoplasmic reticulum-plasma membrane tethering"/>
    <property type="evidence" value="ECO:0007669"/>
    <property type="project" value="TreeGrafter"/>
</dbReference>
<dbReference type="Pfam" id="PF00635">
    <property type="entry name" value="Motile_Sperm"/>
    <property type="match status" value="2"/>
</dbReference>
<feature type="compositionally biased region" description="Low complexity" evidence="6">
    <location>
        <begin position="193"/>
        <end position="221"/>
    </location>
</feature>
<evidence type="ECO:0000256" key="4">
    <source>
        <dbReference type="ARBA" id="ARBA00022989"/>
    </source>
</evidence>
<comment type="subcellular location">
    <subcellularLocation>
        <location evidence="1">Membrane</location>
        <topology evidence="1">Single-pass type IV membrane protein</topology>
    </subcellularLocation>
</comment>
<feature type="domain" description="MSP" evidence="7">
    <location>
        <begin position="11"/>
        <end position="153"/>
    </location>
</feature>
<organism evidence="8 9">
    <name type="scientific">Phytophthora infestans</name>
    <name type="common">Potato late blight agent</name>
    <name type="synonym">Botrytis infestans</name>
    <dbReference type="NCBI Taxonomy" id="4787"/>
    <lineage>
        <taxon>Eukaryota</taxon>
        <taxon>Sar</taxon>
        <taxon>Stramenopiles</taxon>
        <taxon>Oomycota</taxon>
        <taxon>Peronosporomycetes</taxon>
        <taxon>Peronosporales</taxon>
        <taxon>Peronosporaceae</taxon>
        <taxon>Phytophthora</taxon>
    </lineage>
</organism>
<evidence type="ECO:0000256" key="5">
    <source>
        <dbReference type="ARBA" id="ARBA00023136"/>
    </source>
</evidence>
<feature type="compositionally biased region" description="Polar residues" evidence="6">
    <location>
        <begin position="237"/>
        <end position="247"/>
    </location>
</feature>
<comment type="similarity">
    <text evidence="2">Belongs to the VAMP-associated protein (VAP) (TC 9.B.17) family.</text>
</comment>
<feature type="compositionally biased region" description="Basic and acidic residues" evidence="6">
    <location>
        <begin position="227"/>
        <end position="236"/>
    </location>
</feature>
<dbReference type="Proteomes" id="UP000602510">
    <property type="component" value="Unassembled WGS sequence"/>
</dbReference>
<feature type="compositionally biased region" description="Polar residues" evidence="6">
    <location>
        <begin position="502"/>
        <end position="511"/>
    </location>
</feature>
<keyword evidence="9" id="KW-1185">Reference proteome</keyword>
<dbReference type="PANTHER" id="PTHR10809">
    <property type="entry name" value="VESICLE-ASSOCIATED MEMBRANE PROTEIN-ASSOCIATED PROTEIN"/>
    <property type="match status" value="1"/>
</dbReference>
<evidence type="ECO:0000256" key="6">
    <source>
        <dbReference type="SAM" id="MobiDB-lite"/>
    </source>
</evidence>
<dbReference type="GO" id="GO:0005789">
    <property type="term" value="C:endoplasmic reticulum membrane"/>
    <property type="evidence" value="ECO:0007669"/>
    <property type="project" value="InterPro"/>
</dbReference>
<dbReference type="Gene3D" id="2.60.40.10">
    <property type="entry name" value="Immunoglobulins"/>
    <property type="match status" value="2"/>
</dbReference>
<protein>
    <submittedName>
        <fullName evidence="8">MSP (Major sperm protein) domain</fullName>
    </submittedName>
</protein>
<feature type="domain" description="MSP" evidence="7">
    <location>
        <begin position="333"/>
        <end position="471"/>
    </location>
</feature>
<dbReference type="PANTHER" id="PTHR10809:SF6">
    <property type="entry name" value="AT11025P-RELATED"/>
    <property type="match status" value="1"/>
</dbReference>
<evidence type="ECO:0000256" key="2">
    <source>
        <dbReference type="ARBA" id="ARBA00008932"/>
    </source>
</evidence>
<proteinExistence type="inferred from homology"/>
<gene>
    <name evidence="8" type="ORF">GN244_ATG11260</name>
</gene>
<comment type="caution">
    <text evidence="8">The sequence shown here is derived from an EMBL/GenBank/DDBJ whole genome shotgun (WGS) entry which is preliminary data.</text>
</comment>